<gene>
    <name evidence="9" type="ORF">CBOVIS_LOCUS11079</name>
</gene>
<protein>
    <recommendedName>
        <fullName evidence="2">riboflavin kinase</fullName>
        <ecNumber evidence="2">2.7.1.26</ecNumber>
    </recommendedName>
</protein>
<comment type="pathway">
    <text evidence="1">Cofactor biosynthesis; FMN biosynthesis; FMN from riboflavin (ATP route): step 1/1.</text>
</comment>
<organism evidence="9 10">
    <name type="scientific">Caenorhabditis bovis</name>
    <dbReference type="NCBI Taxonomy" id="2654633"/>
    <lineage>
        <taxon>Eukaryota</taxon>
        <taxon>Metazoa</taxon>
        <taxon>Ecdysozoa</taxon>
        <taxon>Nematoda</taxon>
        <taxon>Chromadorea</taxon>
        <taxon>Rhabditida</taxon>
        <taxon>Rhabditina</taxon>
        <taxon>Rhabditomorpha</taxon>
        <taxon>Rhabditoidea</taxon>
        <taxon>Rhabditidae</taxon>
        <taxon>Peloderinae</taxon>
        <taxon>Caenorhabditis</taxon>
    </lineage>
</organism>
<evidence type="ECO:0000256" key="4">
    <source>
        <dbReference type="ARBA" id="ARBA00022643"/>
    </source>
</evidence>
<dbReference type="Pfam" id="PF01687">
    <property type="entry name" value="Flavokinase"/>
    <property type="match status" value="1"/>
</dbReference>
<dbReference type="GO" id="GO:0005524">
    <property type="term" value="F:ATP binding"/>
    <property type="evidence" value="ECO:0007669"/>
    <property type="project" value="UniProtKB-KW"/>
</dbReference>
<evidence type="ECO:0000313" key="9">
    <source>
        <dbReference type="EMBL" id="CAB3409424.1"/>
    </source>
</evidence>
<dbReference type="GO" id="GO:0005739">
    <property type="term" value="C:mitochondrion"/>
    <property type="evidence" value="ECO:0007669"/>
    <property type="project" value="TreeGrafter"/>
</dbReference>
<dbReference type="GO" id="GO:0009398">
    <property type="term" value="P:FMN biosynthetic process"/>
    <property type="evidence" value="ECO:0007669"/>
    <property type="project" value="TreeGrafter"/>
</dbReference>
<evidence type="ECO:0000256" key="6">
    <source>
        <dbReference type="ARBA" id="ARBA00022741"/>
    </source>
</evidence>
<keyword evidence="10" id="KW-1185">Reference proteome</keyword>
<dbReference type="EMBL" id="CADEPM010000008">
    <property type="protein sequence ID" value="CAB3409424.1"/>
    <property type="molecule type" value="Genomic_DNA"/>
</dbReference>
<evidence type="ECO:0000256" key="1">
    <source>
        <dbReference type="ARBA" id="ARBA00005201"/>
    </source>
</evidence>
<dbReference type="PANTHER" id="PTHR22749">
    <property type="entry name" value="RIBOFLAVIN KINASE/FMN ADENYLYLTRANSFERASE"/>
    <property type="match status" value="1"/>
</dbReference>
<comment type="caution">
    <text evidence="9">The sequence shown here is derived from an EMBL/GenBank/DDBJ whole genome shotgun (WGS) entry which is preliminary data.</text>
</comment>
<keyword evidence="7" id="KW-0067">ATP-binding</keyword>
<accession>A0A8S1FB14</accession>
<dbReference type="InterPro" id="IPR015865">
    <property type="entry name" value="Riboflavin_kinase_bac/euk"/>
</dbReference>
<dbReference type="InterPro" id="IPR023468">
    <property type="entry name" value="Riboflavin_kinase"/>
</dbReference>
<reference evidence="9 10" key="1">
    <citation type="submission" date="2020-04" db="EMBL/GenBank/DDBJ databases">
        <authorList>
            <person name="Laetsch R D."/>
            <person name="Stevens L."/>
            <person name="Kumar S."/>
            <person name="Blaxter L. M."/>
        </authorList>
    </citation>
    <scope>NUCLEOTIDE SEQUENCE [LARGE SCALE GENOMIC DNA]</scope>
</reference>
<sequence length="150" mass="17122">MPLPLPYYFEGKVVRGYGRGGKELGCPTANMDENLVAVLPMFQNGVYYGFAQIYGKLYSMAMSLGTNPQYNNGSRSMEIHVIGYEGPDFYNETLKGLMIGFIRKMDKYESLDALKEAIAKDISYARMATRDERGKMLRKQFFPNMELYES</sequence>
<dbReference type="EC" id="2.7.1.26" evidence="2"/>
<dbReference type="AlphaFoldDB" id="A0A8S1FB14"/>
<keyword evidence="4" id="KW-0288">FMN</keyword>
<dbReference type="InterPro" id="IPR023465">
    <property type="entry name" value="Riboflavin_kinase_dom_sf"/>
</dbReference>
<evidence type="ECO:0000256" key="5">
    <source>
        <dbReference type="ARBA" id="ARBA00022679"/>
    </source>
</evidence>
<evidence type="ECO:0000256" key="7">
    <source>
        <dbReference type="ARBA" id="ARBA00022840"/>
    </source>
</evidence>
<dbReference type="Gene3D" id="2.40.30.30">
    <property type="entry name" value="Riboflavin kinase-like"/>
    <property type="match status" value="1"/>
</dbReference>
<dbReference type="OrthoDB" id="276388at2759"/>
<dbReference type="SMART" id="SM00904">
    <property type="entry name" value="Flavokinase"/>
    <property type="match status" value="1"/>
</dbReference>
<dbReference type="PANTHER" id="PTHR22749:SF6">
    <property type="entry name" value="RIBOFLAVIN KINASE"/>
    <property type="match status" value="1"/>
</dbReference>
<dbReference type="SUPFAM" id="SSF82114">
    <property type="entry name" value="Riboflavin kinase-like"/>
    <property type="match status" value="1"/>
</dbReference>
<keyword evidence="6" id="KW-0547">Nucleotide-binding</keyword>
<evidence type="ECO:0000256" key="3">
    <source>
        <dbReference type="ARBA" id="ARBA00022630"/>
    </source>
</evidence>
<dbReference type="GO" id="GO:0009231">
    <property type="term" value="P:riboflavin biosynthetic process"/>
    <property type="evidence" value="ECO:0007669"/>
    <property type="project" value="InterPro"/>
</dbReference>
<dbReference type="GO" id="GO:0008531">
    <property type="term" value="F:riboflavin kinase activity"/>
    <property type="evidence" value="ECO:0007669"/>
    <property type="project" value="UniProtKB-EC"/>
</dbReference>
<evidence type="ECO:0000256" key="2">
    <source>
        <dbReference type="ARBA" id="ARBA00012105"/>
    </source>
</evidence>
<name>A0A8S1FB14_9PELO</name>
<dbReference type="Proteomes" id="UP000494206">
    <property type="component" value="Unassembled WGS sequence"/>
</dbReference>
<proteinExistence type="predicted"/>
<evidence type="ECO:0000313" key="10">
    <source>
        <dbReference type="Proteomes" id="UP000494206"/>
    </source>
</evidence>
<keyword evidence="3" id="KW-0285">Flavoprotein</keyword>
<feature type="domain" description="Riboflavin kinase" evidence="8">
    <location>
        <begin position="2"/>
        <end position="130"/>
    </location>
</feature>
<keyword evidence="5" id="KW-0808">Transferase</keyword>
<evidence type="ECO:0000259" key="8">
    <source>
        <dbReference type="SMART" id="SM00904"/>
    </source>
</evidence>